<dbReference type="InterPro" id="IPR048960">
    <property type="entry name" value="POLQ-like_helical"/>
</dbReference>
<gene>
    <name evidence="31" type="primary">POLQ</name>
</gene>
<dbReference type="GO" id="GO:0017116">
    <property type="term" value="F:single-stranded DNA helicase activity"/>
    <property type="evidence" value="ECO:0007669"/>
    <property type="project" value="Ensembl"/>
</dbReference>
<dbReference type="HOGENOM" id="CLU_000818_0_1_1"/>
<dbReference type="Gene3D" id="3.30.70.370">
    <property type="match status" value="1"/>
</dbReference>
<dbReference type="Ensembl" id="ENSSHAT00000008115.2">
    <property type="protein sequence ID" value="ENSSHAP00000008051.2"/>
    <property type="gene ID" value="ENSSHAG00000006984.2"/>
</dbReference>
<feature type="compositionally biased region" description="Polar residues" evidence="28">
    <location>
        <begin position="1251"/>
        <end position="1265"/>
    </location>
</feature>
<evidence type="ECO:0000259" key="29">
    <source>
        <dbReference type="PROSITE" id="PS51192"/>
    </source>
</evidence>
<evidence type="ECO:0000256" key="16">
    <source>
        <dbReference type="ARBA" id="ARBA00022840"/>
    </source>
</evidence>
<dbReference type="GO" id="GO:0003887">
    <property type="term" value="F:DNA-directed DNA polymerase activity"/>
    <property type="evidence" value="ECO:0007669"/>
    <property type="project" value="UniProtKB-KW"/>
</dbReference>
<dbReference type="KEGG" id="shr:100924556"/>
<dbReference type="GO" id="GO:0003682">
    <property type="term" value="F:chromatin binding"/>
    <property type="evidence" value="ECO:0007669"/>
    <property type="project" value="Ensembl"/>
</dbReference>
<evidence type="ECO:0000256" key="14">
    <source>
        <dbReference type="ARBA" id="ARBA00022801"/>
    </source>
</evidence>
<evidence type="ECO:0000256" key="24">
    <source>
        <dbReference type="ARBA" id="ARBA00049244"/>
    </source>
</evidence>
<dbReference type="GO" id="GO:0051260">
    <property type="term" value="P:protein homooligomerization"/>
    <property type="evidence" value="ECO:0007669"/>
    <property type="project" value="Ensembl"/>
</dbReference>
<dbReference type="EC" id="2.7.7.49" evidence="6"/>
<dbReference type="Pfam" id="PF00271">
    <property type="entry name" value="Helicase_C"/>
    <property type="match status" value="1"/>
</dbReference>
<keyword evidence="19" id="KW-0234">DNA repair</keyword>
<feature type="region of interest" description="Disordered" evidence="28">
    <location>
        <begin position="924"/>
        <end position="945"/>
    </location>
</feature>
<dbReference type="GO" id="GO:0005654">
    <property type="term" value="C:nucleoplasm"/>
    <property type="evidence" value="ECO:0007669"/>
    <property type="project" value="Ensembl"/>
</dbReference>
<dbReference type="Gene3D" id="3.30.420.10">
    <property type="entry name" value="Ribonuclease H-like superfamily/Ribonuclease H"/>
    <property type="match status" value="1"/>
</dbReference>
<dbReference type="InterPro" id="IPR036397">
    <property type="entry name" value="RNaseH_sf"/>
</dbReference>
<evidence type="ECO:0000256" key="5">
    <source>
        <dbReference type="ARBA" id="ARBA00012417"/>
    </source>
</evidence>
<keyword evidence="21" id="KW-0511">Multifunctional enzyme</keyword>
<dbReference type="GO" id="GO:0000287">
    <property type="term" value="F:magnesium ion binding"/>
    <property type="evidence" value="ECO:0007669"/>
    <property type="project" value="Ensembl"/>
</dbReference>
<evidence type="ECO:0000256" key="15">
    <source>
        <dbReference type="ARBA" id="ARBA00022806"/>
    </source>
</evidence>
<dbReference type="SUPFAM" id="SSF53098">
    <property type="entry name" value="Ribonuclease H-like"/>
    <property type="match status" value="1"/>
</dbReference>
<dbReference type="SMART" id="SM00482">
    <property type="entry name" value="POLAc"/>
    <property type="match status" value="1"/>
</dbReference>
<dbReference type="PRINTS" id="PR00868">
    <property type="entry name" value="DNAPOLI"/>
</dbReference>
<keyword evidence="8" id="KW-0158">Chromosome</keyword>
<dbReference type="InParanoid" id="G3VXZ6"/>
<dbReference type="GO" id="GO:0042645">
    <property type="term" value="C:mitochondrial nucleoid"/>
    <property type="evidence" value="ECO:0007669"/>
    <property type="project" value="Ensembl"/>
</dbReference>
<evidence type="ECO:0000256" key="1">
    <source>
        <dbReference type="ARBA" id="ARBA00001946"/>
    </source>
</evidence>
<evidence type="ECO:0000256" key="7">
    <source>
        <dbReference type="ARBA" id="ARBA00012551"/>
    </source>
</evidence>
<evidence type="ECO:0000256" key="19">
    <source>
        <dbReference type="ARBA" id="ARBA00023204"/>
    </source>
</evidence>
<keyword evidence="14" id="KW-0378">Hydrolase</keyword>
<dbReference type="GeneTree" id="ENSGT00940000158694"/>
<dbReference type="Gene3D" id="3.40.50.300">
    <property type="entry name" value="P-loop containing nucleotide triphosphate hydrolases"/>
    <property type="match status" value="2"/>
</dbReference>
<dbReference type="CDD" id="cd18795">
    <property type="entry name" value="SF2_C_Ski2"/>
    <property type="match status" value="1"/>
</dbReference>
<evidence type="ECO:0000259" key="30">
    <source>
        <dbReference type="PROSITE" id="PS51194"/>
    </source>
</evidence>
<dbReference type="GO" id="GO:0006284">
    <property type="term" value="P:base-excision repair"/>
    <property type="evidence" value="ECO:0007669"/>
    <property type="project" value="Ensembl"/>
</dbReference>
<dbReference type="Pfam" id="PF00270">
    <property type="entry name" value="DEAD"/>
    <property type="match status" value="1"/>
</dbReference>
<feature type="region of interest" description="Disordered" evidence="28">
    <location>
        <begin position="1249"/>
        <end position="1307"/>
    </location>
</feature>
<keyword evidence="10" id="KW-0808">Transferase</keyword>
<comment type="catalytic activity">
    <reaction evidence="23">
        <text>DNA(n) + a 2'-deoxyribonucleoside 5'-triphosphate = DNA(n+1) + diphosphate</text>
        <dbReference type="Rhea" id="RHEA:22508"/>
        <dbReference type="Rhea" id="RHEA-COMP:17339"/>
        <dbReference type="Rhea" id="RHEA-COMP:17340"/>
        <dbReference type="ChEBI" id="CHEBI:33019"/>
        <dbReference type="ChEBI" id="CHEBI:61560"/>
        <dbReference type="ChEBI" id="CHEBI:173112"/>
        <dbReference type="EC" id="2.7.7.49"/>
    </reaction>
</comment>
<evidence type="ECO:0000256" key="10">
    <source>
        <dbReference type="ARBA" id="ARBA00022679"/>
    </source>
</evidence>
<dbReference type="STRING" id="9305.ENSSHAP00000008051"/>
<dbReference type="SUPFAM" id="SSF56672">
    <property type="entry name" value="DNA/RNA polymerases"/>
    <property type="match status" value="1"/>
</dbReference>
<dbReference type="GO" id="GO:0003677">
    <property type="term" value="F:DNA binding"/>
    <property type="evidence" value="ECO:0007669"/>
    <property type="project" value="InterPro"/>
</dbReference>
<dbReference type="Pfam" id="PF00476">
    <property type="entry name" value="DNA_pol_A"/>
    <property type="match status" value="1"/>
</dbReference>
<dbReference type="PANTHER" id="PTHR10133:SF62">
    <property type="entry name" value="DNA POLYMERASE THETA"/>
    <property type="match status" value="1"/>
</dbReference>
<evidence type="ECO:0000256" key="4">
    <source>
        <dbReference type="ARBA" id="ARBA00007705"/>
    </source>
</evidence>
<dbReference type="GO" id="GO:2000042">
    <property type="term" value="P:negative regulation of double-strand break repair via homologous recombination"/>
    <property type="evidence" value="ECO:0007669"/>
    <property type="project" value="Ensembl"/>
</dbReference>
<evidence type="ECO:0000256" key="8">
    <source>
        <dbReference type="ARBA" id="ARBA00022454"/>
    </source>
</evidence>
<feature type="domain" description="Helicase C-terminal" evidence="30">
    <location>
        <begin position="338"/>
        <end position="567"/>
    </location>
</feature>
<dbReference type="PROSITE" id="PS51192">
    <property type="entry name" value="HELICASE_ATP_BIND_1"/>
    <property type="match status" value="1"/>
</dbReference>
<dbReference type="SMART" id="SM00490">
    <property type="entry name" value="HELICc"/>
    <property type="match status" value="1"/>
</dbReference>
<feature type="region of interest" description="Disordered" evidence="28">
    <location>
        <begin position="1519"/>
        <end position="1551"/>
    </location>
</feature>
<reference evidence="31 32" key="1">
    <citation type="journal article" date="2011" name="Proc. Natl. Acad. Sci. U.S.A.">
        <title>Genetic diversity and population structure of the endangered marsupial Sarcophilus harrisii (Tasmanian devil).</title>
        <authorList>
            <person name="Miller W."/>
            <person name="Hayes V.M."/>
            <person name="Ratan A."/>
            <person name="Petersen D.C."/>
            <person name="Wittekindt N.E."/>
            <person name="Miller J."/>
            <person name="Walenz B."/>
            <person name="Knight J."/>
            <person name="Qi J."/>
            <person name="Zhao F."/>
            <person name="Wang Q."/>
            <person name="Bedoya-Reina O.C."/>
            <person name="Katiyar N."/>
            <person name="Tomsho L.P."/>
            <person name="Kasson L.M."/>
            <person name="Hardie R.A."/>
            <person name="Woodbridge P."/>
            <person name="Tindall E.A."/>
            <person name="Bertelsen M.F."/>
            <person name="Dixon D."/>
            <person name="Pyecroft S."/>
            <person name="Helgen K.M."/>
            <person name="Lesk A.M."/>
            <person name="Pringle T.H."/>
            <person name="Patterson N."/>
            <person name="Zhang Y."/>
            <person name="Kreiss A."/>
            <person name="Woods G.M."/>
            <person name="Jones M.E."/>
            <person name="Schuster S.C."/>
        </authorList>
    </citation>
    <scope>NUCLEOTIDE SEQUENCE [LARGE SCALE GENOMIC DNA]</scope>
</reference>
<dbReference type="PROSITE" id="PS51194">
    <property type="entry name" value="HELICASE_CTER"/>
    <property type="match status" value="1"/>
</dbReference>
<evidence type="ECO:0000256" key="23">
    <source>
        <dbReference type="ARBA" id="ARBA00048173"/>
    </source>
</evidence>
<dbReference type="FunFam" id="1.10.3380.20:FF:000001">
    <property type="entry name" value="DNA polymerase theta"/>
    <property type="match status" value="1"/>
</dbReference>
<feature type="compositionally biased region" description="Basic and acidic residues" evidence="28">
    <location>
        <begin position="936"/>
        <end position="945"/>
    </location>
</feature>
<sequence length="2612" mass="291268">MRLSGRSAKRRRSSSPGSDSFLGRGGKRRDRSGEGVGASPREPAGPVLSPPPELASSLRRSSLSPPGPFKPVVVPDNQIDKLLLASWGLPKAVLEKYQSFGVVQMFEWQAECLLLGQVLEGRNLVYSAPTSAGKTLVAELLILKRVLEMRKKALFILPFVSVAKEKKYYLQNLFQEVGLLVEGYMGSCSPAVRFSALDIAVCTIERANGLVNRLIEEDKMDLLGMVVVDELHMLGDSHRGYLLELLLTKVRYVTQRAAARPENLTSDFSKDIQIIGMSATLPNLDLVASWLNAELYHTDFRPVPLLESLKIGNSIYDSSMKLVREFQPMLQVKGDEDHIVSLCYEIICDGYSVLIFCPSKSWCEKLANIIAHEFYDLQHQTQGFVKPPELHPVTLDQKGLLEVVDQLKRLPSGLDSVLQQTVPWGVAFHHAGLTFEERDIIEGAFRQGLIRILVATSTLSSGVNLPARRVIIRTPVFNGKCLDILTYKQMVGRAGRKGVDTVGESILVCKKMEKSKGIALLQGSLKPVCSSLQRREGGERTSSMIRAILEIIVGGVANTPEDVHTYASCTFLAASLKMEKQKSLKGDKQKMQQEQHGAIEDCVMWLLENEFIQISEANVGIKKKVYHPTHLGSATLSSSLSPTEALDIFADLQRAMKGFVLENDLHIVYLVTPLYEDWTAIDWYRFFCLWEKLPTSLKRVAELVGIEEGFLARCVKGRIVAKTERQHRQMAIHKRFFTSLVLLDLISEVPLKDIIQKYGCNRGQIQSLQQSAATYAGMITVFSNRLGWHNMEQLLSQFQKRLTFGVQRELCDLVRVSLLNAQRARALYTAGFLTVADLARGSIAEVEAVLKNSLPFRSVRKAVDEEEEAAEERRNFRTIWVTGRKGLTEKEAAVLIVKEARMILQQELAEMGVQWNPDSFLNSETCSARSSESETEDLKSRQHAKDLFQRPKVSKRDPKISFGESLAKTPNTVQNSNTDKMSANSSNSIVQGGNEEHQLYVEMKSDESVSRGRKSSFLDSSKDKIITTTNKRKSGNEKIPKTFSDEKRKKTALSFSSEKLSQTPQFRKQSKYVNQSEVRCNVKNFRTHRIDSPNSTTFSSATVKDLVTSDEKSMEFQNPGPSAQTESLGTNVKYFKHTTAHLPQTAKSCSKNKIIQDSIISEHFIIKSQTENNFNQAPWLAGNDVVGEGKPYSEMVSNGSKDKDNHMKNQRLQGKHTNANPVMNCSENRSVTDTKIYVKEEVLLGRKPLSETDSSYTNTHKNVGTSRWEGGDADENDQPPEDNKSQPKGPHGMSVQVGAMDKGGLDENDPKAFGVKKNAGAHVANETKNNQSSDLGLGLRDFDDSFHLDTQTEKIIQQMAAETAKDKKVATMLAQKCSERQHSGSTLQSENVTSSREGSTRGMRKMDPSNCKVVDAKKTTTESPSIEVLTLESPVLQTPAKLGNNYFSFKGNENSVTDSQLNSFLQGYQTQDSVTLNTPPGLQKKASVGREANCHPVFETSLNMSDSLLFDSFNEDLEKDEVKEQQPDPQKSVPPSEITSNHSSDILCQQPHGSKDKAVLNLVPVDGNQVMQQQSACFSDESMMFSEIDSFQMAEALDGADLALSQEQHVPAITLNRLEQRKSGVINHNYPRSTVDRIGQDVNVQITKSAGENNDDSLMWSGESFDLSPGLEKILDRLESDKPTLVSTELSALKEKHIDLKDQQEVTSSWLAQEMPLYPNGKLKNNFEALENNEKISAFHGKTSSPLLYKENNIISDNLESHVFFPPSPTSILPTKHGPSRVLGISKKLGKAQMALHRDESYPLISLSDIEEQKLKPQNENSHMKNHSPSKDTDLSLKFSQDMSQLTLVPCSTEILTIIDVASDKTLFQTFIKEWQCKKRFSISLACEKTSSAGLKSTSIGGRFKPVISPELIPVTDDGFPVKGHEDILLVGLAVCWGERDAYYVSLKQEENHSEISASLAPPSLDPNLTVNERLWQLQASLQQIFVEERSVIIYNFIQNYKMLLLSCGISLAGSFEDPKVACWLLDPDSKEPTLHNIVTRFLSHELPLLEGIETGQGIQNLGLNTSGDHSGRYKAAIESILIFNSMTQLNLLLEKEKLQDVFCKVEMPSQYCLALLELNGIGFSTVECESQKHVMQAKLSAIEAQAYELVGHSFSFTSPDDIAEVLFLELKLPPNGVQGNKKTLGSTRRMITNGRSSKLGKQFSTSKDVLKKLKTLHPLPGLILEWRRITNAITKVVFPLQREKCMNSVLGMERIYPVSQTHSATGRITFTEPNIQNVPRDFEIEIPAPVGESPPSQAQGRSLPFRKSKSNYNINSRYQTLMAERVKDSGKPFSVSMRHAFVPFPGGMILAADYSQLELRILAHLSRDRRLTEVLNSGADVFKSIAAEWKMIDLEAVGDEIRQQAKQICYGIIYGMGAKSLGEQMGIQENDAACYIESFKSRYSGIQRFLRETVKNCNRDGFVQTILGRRRYLPGIKDQNPYSRSHAERQAINTTVQGSAADIVKTATVNIQRRLETLPSVIQSHGHRESNLHGDKPGLKKGFQRIFCPIRGAFFILQLHDELLYEVAEDDIVQVAQIVKNEMENAVKLSVKLKVKVKIGPSWGELHDLDV</sequence>
<dbReference type="InterPro" id="IPR011545">
    <property type="entry name" value="DEAD/DEAH_box_helicase_dom"/>
</dbReference>
<proteinExistence type="inferred from homology"/>
<keyword evidence="9" id="KW-0597">Phosphoprotein</keyword>
<dbReference type="Pfam" id="PF21099">
    <property type="entry name" value="POLQ_helical"/>
    <property type="match status" value="1"/>
</dbReference>
<dbReference type="GO" id="GO:0016787">
    <property type="term" value="F:hydrolase activity"/>
    <property type="evidence" value="ECO:0007669"/>
    <property type="project" value="UniProtKB-KW"/>
</dbReference>
<evidence type="ECO:0000256" key="21">
    <source>
        <dbReference type="ARBA" id="ARBA00023268"/>
    </source>
</evidence>
<dbReference type="SUPFAM" id="SSF158702">
    <property type="entry name" value="Sec63 N-terminal domain-like"/>
    <property type="match status" value="1"/>
</dbReference>
<dbReference type="GO" id="GO:0005794">
    <property type="term" value="C:Golgi apparatus"/>
    <property type="evidence" value="ECO:0007669"/>
    <property type="project" value="Ensembl"/>
</dbReference>
<dbReference type="FunCoup" id="G3VXZ6">
    <property type="interactions" value="2238"/>
</dbReference>
<dbReference type="InterPro" id="IPR012337">
    <property type="entry name" value="RNaseH-like_sf"/>
</dbReference>
<feature type="compositionally biased region" description="Polar residues" evidence="28">
    <location>
        <begin position="1537"/>
        <end position="1547"/>
    </location>
</feature>
<reference evidence="31" key="3">
    <citation type="submission" date="2025-09" db="UniProtKB">
        <authorList>
            <consortium name="Ensembl"/>
        </authorList>
    </citation>
    <scope>IDENTIFICATION</scope>
</reference>
<dbReference type="CDD" id="cd08638">
    <property type="entry name" value="DNA_pol_A_theta"/>
    <property type="match status" value="1"/>
</dbReference>
<comment type="catalytic activity">
    <reaction evidence="24">
        <text>DNA(n) + a 2'-deoxyribonucleoside 5'-triphosphate = DNA(n+1) + diphosphate</text>
        <dbReference type="Rhea" id="RHEA:22508"/>
        <dbReference type="Rhea" id="RHEA-COMP:17339"/>
        <dbReference type="Rhea" id="RHEA-COMP:17340"/>
        <dbReference type="ChEBI" id="CHEBI:33019"/>
        <dbReference type="ChEBI" id="CHEBI:61560"/>
        <dbReference type="ChEBI" id="CHEBI:173112"/>
        <dbReference type="EC" id="2.7.7.7"/>
    </reaction>
</comment>
<evidence type="ECO:0000313" key="31">
    <source>
        <dbReference type="Ensembl" id="ENSSHAP00000008051.2"/>
    </source>
</evidence>
<dbReference type="OrthoDB" id="2320933at2759"/>
<evidence type="ECO:0000256" key="9">
    <source>
        <dbReference type="ARBA" id="ARBA00022553"/>
    </source>
</evidence>
<keyword evidence="12" id="KW-0547">Nucleotide-binding</keyword>
<dbReference type="GO" id="GO:0005829">
    <property type="term" value="C:cytosol"/>
    <property type="evidence" value="ECO:0007669"/>
    <property type="project" value="Ensembl"/>
</dbReference>
<evidence type="ECO:0000256" key="17">
    <source>
        <dbReference type="ARBA" id="ARBA00022932"/>
    </source>
</evidence>
<evidence type="ECO:0000256" key="12">
    <source>
        <dbReference type="ARBA" id="ARBA00022741"/>
    </source>
</evidence>
<dbReference type="PROSITE" id="PS00447">
    <property type="entry name" value="DNA_POLYMERASE_A"/>
    <property type="match status" value="1"/>
</dbReference>
<dbReference type="FunFam" id="1.10.150.20:FF:000036">
    <property type="entry name" value="Polymerase (DNA directed), theta"/>
    <property type="match status" value="1"/>
</dbReference>
<evidence type="ECO:0000256" key="22">
    <source>
        <dbReference type="ARBA" id="ARBA00047995"/>
    </source>
</evidence>
<comment type="similarity">
    <text evidence="4">Belongs to the DNA polymerase type-A family.</text>
</comment>
<dbReference type="Gene3D" id="1.10.150.20">
    <property type="entry name" value="5' to 3' exonuclease, C-terminal subdomain"/>
    <property type="match status" value="1"/>
</dbReference>
<dbReference type="eggNOG" id="KOG0950">
    <property type="taxonomic scope" value="Eukaryota"/>
</dbReference>
<evidence type="ECO:0000256" key="11">
    <source>
        <dbReference type="ARBA" id="ARBA00022695"/>
    </source>
</evidence>
<keyword evidence="16" id="KW-0067">ATP-binding</keyword>
<dbReference type="GO" id="GO:0042276">
    <property type="term" value="P:error-prone translesion synthesis"/>
    <property type="evidence" value="ECO:0007669"/>
    <property type="project" value="Ensembl"/>
</dbReference>
<keyword evidence="11" id="KW-0548">Nucleotidyltransferase</keyword>
<dbReference type="FunFam" id="1.20.1060.10:FF:000002">
    <property type="entry name" value="Polymerase (DNA directed), theta"/>
    <property type="match status" value="1"/>
</dbReference>
<dbReference type="InterPro" id="IPR001098">
    <property type="entry name" value="DNA-dir_DNA_pol_A_palm_dom"/>
</dbReference>
<dbReference type="GO" id="GO:0005524">
    <property type="term" value="F:ATP binding"/>
    <property type="evidence" value="ECO:0007669"/>
    <property type="project" value="UniProtKB-KW"/>
</dbReference>
<dbReference type="InterPro" id="IPR043502">
    <property type="entry name" value="DNA/RNA_pol_sf"/>
</dbReference>
<evidence type="ECO:0000256" key="13">
    <source>
        <dbReference type="ARBA" id="ARBA00022763"/>
    </source>
</evidence>
<dbReference type="Pfam" id="PF20470">
    <property type="entry name" value="HTH_61"/>
    <property type="match status" value="1"/>
</dbReference>
<comment type="catalytic activity">
    <reaction evidence="22">
        <text>ATP + H2O = ADP + phosphate + H(+)</text>
        <dbReference type="Rhea" id="RHEA:13065"/>
        <dbReference type="ChEBI" id="CHEBI:15377"/>
        <dbReference type="ChEBI" id="CHEBI:15378"/>
        <dbReference type="ChEBI" id="CHEBI:30616"/>
        <dbReference type="ChEBI" id="CHEBI:43474"/>
        <dbReference type="ChEBI" id="CHEBI:456216"/>
        <dbReference type="EC" id="3.6.4.12"/>
    </reaction>
</comment>
<keyword evidence="15" id="KW-0347">Helicase</keyword>
<dbReference type="InterPro" id="IPR001650">
    <property type="entry name" value="Helicase_C-like"/>
</dbReference>
<evidence type="ECO:0000256" key="18">
    <source>
        <dbReference type="ARBA" id="ARBA00022990"/>
    </source>
</evidence>
<dbReference type="FunFam" id="3.40.50.300:FF:000753">
    <property type="entry name" value="Polymerase (DNA directed), theta"/>
    <property type="match status" value="1"/>
</dbReference>
<protein>
    <recommendedName>
        <fullName evidence="26">DNA polymerase theta</fullName>
        <ecNumber evidence="6">2.7.7.49</ecNumber>
        <ecNumber evidence="5">2.7.7.7</ecNumber>
        <ecNumber evidence="7">3.6.4.12</ecNumber>
    </recommendedName>
    <alternativeName>
        <fullName evidence="27">DNA polymerase eta</fullName>
    </alternativeName>
</protein>
<dbReference type="Gene3D" id="1.20.1060.10">
    <property type="entry name" value="Taq DNA Polymerase, Chain T, domain 4"/>
    <property type="match status" value="1"/>
</dbReference>
<evidence type="ECO:0000256" key="26">
    <source>
        <dbReference type="ARBA" id="ARBA00074669"/>
    </source>
</evidence>
<dbReference type="GeneID" id="100924556"/>
<feature type="region of interest" description="Disordered" evidence="28">
    <location>
        <begin position="1378"/>
        <end position="1408"/>
    </location>
</feature>
<comment type="subunit">
    <text evidence="25">Homomultimer; forms homodimers and homotetramers. Interacts with RAD51. Interacts with ORC2 and ORC4. Interacts with RHNO1; interaction takes place during mitosis and promotes POLQ recruitment to DNA damage sites. Interacts (when phosphorylated) with TOPBP1 (via BRCT domains 7 and 8); promoting POLQ recruitment to DNA damage sites.</text>
</comment>
<dbReference type="InterPro" id="IPR046931">
    <property type="entry name" value="HTH_61"/>
</dbReference>
<evidence type="ECO:0000256" key="3">
    <source>
        <dbReference type="ARBA" id="ARBA00004286"/>
    </source>
</evidence>
<dbReference type="InterPro" id="IPR002298">
    <property type="entry name" value="DNA_polymerase_A"/>
</dbReference>
<evidence type="ECO:0000256" key="20">
    <source>
        <dbReference type="ARBA" id="ARBA00023242"/>
    </source>
</evidence>
<name>G3VXZ6_SARHA</name>
<dbReference type="RefSeq" id="XP_031815583.1">
    <property type="nucleotide sequence ID" value="XM_031959723.1"/>
</dbReference>
<keyword evidence="18" id="KW-0007">Acetylation</keyword>
<feature type="region of interest" description="Disordered" evidence="28">
    <location>
        <begin position="1"/>
        <end position="69"/>
    </location>
</feature>
<keyword evidence="13" id="KW-0227">DNA damage</keyword>
<dbReference type="GO" id="GO:0051575">
    <property type="term" value="F:5'-deoxyribose-5-phosphate lyase activity"/>
    <property type="evidence" value="ECO:0007669"/>
    <property type="project" value="Ensembl"/>
</dbReference>
<evidence type="ECO:0000256" key="25">
    <source>
        <dbReference type="ARBA" id="ARBA00062978"/>
    </source>
</evidence>
<dbReference type="EC" id="3.6.4.12" evidence="7"/>
<dbReference type="SUPFAM" id="SSF52540">
    <property type="entry name" value="P-loop containing nucleoside triphosphate hydrolases"/>
    <property type="match status" value="1"/>
</dbReference>
<dbReference type="CTD" id="10721"/>
<evidence type="ECO:0000256" key="27">
    <source>
        <dbReference type="ARBA" id="ARBA00078930"/>
    </source>
</evidence>
<feature type="compositionally biased region" description="Polar residues" evidence="28">
    <location>
        <begin position="1383"/>
        <end position="1397"/>
    </location>
</feature>
<accession>G3VXZ6</accession>
<evidence type="ECO:0000256" key="28">
    <source>
        <dbReference type="SAM" id="MobiDB-lite"/>
    </source>
</evidence>
<keyword evidence="32" id="KW-1185">Reference proteome</keyword>
<evidence type="ECO:0000256" key="6">
    <source>
        <dbReference type="ARBA" id="ARBA00012493"/>
    </source>
</evidence>
<dbReference type="FunFam" id="3.40.50.300:FF:000885">
    <property type="entry name" value="DNA polymerase theta"/>
    <property type="match status" value="1"/>
</dbReference>
<dbReference type="Gene3D" id="1.10.3380.20">
    <property type="match status" value="1"/>
</dbReference>
<keyword evidence="17" id="KW-0239">DNA-directed DNA polymerase</keyword>
<organism evidence="31 32">
    <name type="scientific">Sarcophilus harrisii</name>
    <name type="common">Tasmanian devil</name>
    <name type="synonym">Sarcophilus laniarius</name>
    <dbReference type="NCBI Taxonomy" id="9305"/>
    <lineage>
        <taxon>Eukaryota</taxon>
        <taxon>Metazoa</taxon>
        <taxon>Chordata</taxon>
        <taxon>Craniata</taxon>
        <taxon>Vertebrata</taxon>
        <taxon>Euteleostomi</taxon>
        <taxon>Mammalia</taxon>
        <taxon>Metatheria</taxon>
        <taxon>Dasyuromorphia</taxon>
        <taxon>Dasyuridae</taxon>
        <taxon>Sarcophilus</taxon>
    </lineage>
</organism>
<dbReference type="GO" id="GO:0035861">
    <property type="term" value="C:site of double-strand break"/>
    <property type="evidence" value="ECO:0007669"/>
    <property type="project" value="Ensembl"/>
</dbReference>
<keyword evidence="20" id="KW-0539">Nucleus</keyword>
<dbReference type="Proteomes" id="UP000007648">
    <property type="component" value="Unassembled WGS sequence"/>
</dbReference>
<dbReference type="GO" id="GO:0031297">
    <property type="term" value="P:replication fork processing"/>
    <property type="evidence" value="ECO:0007669"/>
    <property type="project" value="Ensembl"/>
</dbReference>
<feature type="domain" description="Helicase ATP-binding" evidence="29">
    <location>
        <begin position="115"/>
        <end position="299"/>
    </location>
</feature>
<feature type="compositionally biased region" description="Acidic residues" evidence="28">
    <location>
        <begin position="1271"/>
        <end position="1280"/>
    </location>
</feature>
<reference evidence="31" key="2">
    <citation type="submission" date="2025-08" db="UniProtKB">
        <authorList>
            <consortium name="Ensembl"/>
        </authorList>
    </citation>
    <scope>IDENTIFICATION</scope>
</reference>
<comment type="cofactor">
    <cofactor evidence="1">
        <name>Mg(2+)</name>
        <dbReference type="ChEBI" id="CHEBI:18420"/>
    </cofactor>
</comment>
<dbReference type="GO" id="GO:0097681">
    <property type="term" value="P:double-strand break repair via alternative nonhomologous end joining"/>
    <property type="evidence" value="ECO:0007669"/>
    <property type="project" value="Ensembl"/>
</dbReference>
<dbReference type="FunFam" id="3.30.420.10:FF:000066">
    <property type="entry name" value="DNA polymerase theta"/>
    <property type="match status" value="1"/>
</dbReference>
<evidence type="ECO:0000256" key="2">
    <source>
        <dbReference type="ARBA" id="ARBA00004123"/>
    </source>
</evidence>
<dbReference type="CDD" id="cd18026">
    <property type="entry name" value="DEXHc_POLQ-like"/>
    <property type="match status" value="1"/>
</dbReference>
<dbReference type="GO" id="GO:0003964">
    <property type="term" value="F:RNA-directed DNA polymerase activity"/>
    <property type="evidence" value="ECO:0007669"/>
    <property type="project" value="UniProtKB-EC"/>
</dbReference>
<evidence type="ECO:0000313" key="32">
    <source>
        <dbReference type="Proteomes" id="UP000007648"/>
    </source>
</evidence>
<dbReference type="EC" id="2.7.7.7" evidence="5"/>
<feature type="compositionally biased region" description="Low complexity" evidence="28">
    <location>
        <begin position="54"/>
        <end position="64"/>
    </location>
</feature>
<dbReference type="PANTHER" id="PTHR10133">
    <property type="entry name" value="DNA POLYMERASE I"/>
    <property type="match status" value="1"/>
</dbReference>
<dbReference type="InterPro" id="IPR027417">
    <property type="entry name" value="P-loop_NTPase"/>
</dbReference>
<comment type="subcellular location">
    <subcellularLocation>
        <location evidence="3">Chromosome</location>
    </subcellularLocation>
    <subcellularLocation>
        <location evidence="2">Nucleus</location>
    </subcellularLocation>
</comment>
<dbReference type="SMART" id="SM00487">
    <property type="entry name" value="DEXDc"/>
    <property type="match status" value="1"/>
</dbReference>
<dbReference type="InterPro" id="IPR019760">
    <property type="entry name" value="DNA-dir_DNA_pol_A_CS"/>
</dbReference>
<dbReference type="InterPro" id="IPR014001">
    <property type="entry name" value="Helicase_ATP-bd"/>
</dbReference>